<comment type="caution">
    <text evidence="1">The sequence shown here is derived from an EMBL/GenBank/DDBJ whole genome shotgun (WGS) entry which is preliminary data.</text>
</comment>
<reference evidence="1 2" key="1">
    <citation type="submission" date="2020-08" db="EMBL/GenBank/DDBJ databases">
        <title>Genomic Encyclopedia of Type Strains, Phase III (KMG-III): the genomes of soil and plant-associated and newly described type strains.</title>
        <authorList>
            <person name="Whitman W."/>
        </authorList>
    </citation>
    <scope>NUCLEOTIDE SEQUENCE [LARGE SCALE GENOMIC DNA]</scope>
    <source>
        <strain evidence="1 2">CECT 8075</strain>
    </source>
</reference>
<dbReference type="AlphaFoldDB" id="A0A7W5H969"/>
<name>A0A7W5H969_9BACT</name>
<keyword evidence="2" id="KW-1185">Reference proteome</keyword>
<evidence type="ECO:0000313" key="1">
    <source>
        <dbReference type="EMBL" id="MBB3210114.1"/>
    </source>
</evidence>
<evidence type="ECO:0000313" key="2">
    <source>
        <dbReference type="Proteomes" id="UP000536179"/>
    </source>
</evidence>
<dbReference type="EMBL" id="JACHXU010000032">
    <property type="protein sequence ID" value="MBB3210114.1"/>
    <property type="molecule type" value="Genomic_DNA"/>
</dbReference>
<dbReference type="Proteomes" id="UP000536179">
    <property type="component" value="Unassembled WGS sequence"/>
</dbReference>
<sequence>MREPADRCEAERFVLVQERWFDNCVFI</sequence>
<gene>
    <name evidence="1" type="ORF">FHS27_005960</name>
</gene>
<organism evidence="1 2">
    <name type="scientific">Aporhodopirellula rubra</name>
    <dbReference type="NCBI Taxonomy" id="980271"/>
    <lineage>
        <taxon>Bacteria</taxon>
        <taxon>Pseudomonadati</taxon>
        <taxon>Planctomycetota</taxon>
        <taxon>Planctomycetia</taxon>
        <taxon>Pirellulales</taxon>
        <taxon>Pirellulaceae</taxon>
        <taxon>Aporhodopirellula</taxon>
    </lineage>
</organism>
<accession>A0A7W5H969</accession>
<protein>
    <submittedName>
        <fullName evidence="1">Uncharacterized protein</fullName>
    </submittedName>
</protein>
<proteinExistence type="predicted"/>